<proteinExistence type="predicted"/>
<dbReference type="RefSeq" id="WP_011997973.1">
    <property type="nucleotide sequence ID" value="NC_009767.1"/>
</dbReference>
<dbReference type="EMBL" id="CP000804">
    <property type="protein sequence ID" value="ABU56570.1"/>
    <property type="molecule type" value="Genomic_DNA"/>
</dbReference>
<dbReference type="HOGENOM" id="CLU_028458_3_3_0"/>
<dbReference type="AlphaFoldDB" id="A7NGI3"/>
<dbReference type="Pfam" id="PF01557">
    <property type="entry name" value="FAA_hydrolase"/>
    <property type="match status" value="1"/>
</dbReference>
<dbReference type="GO" id="GO:0016787">
    <property type="term" value="F:hydrolase activity"/>
    <property type="evidence" value="ECO:0007669"/>
    <property type="project" value="UniProtKB-KW"/>
</dbReference>
<name>A7NGI3_ROSCS</name>
<keyword evidence="3" id="KW-1185">Reference proteome</keyword>
<protein>
    <submittedName>
        <fullName evidence="2">Fumarylacetoacetate (FAA) hydrolase</fullName>
    </submittedName>
</protein>
<dbReference type="KEGG" id="rca:Rcas_0439"/>
<evidence type="ECO:0000313" key="3">
    <source>
        <dbReference type="Proteomes" id="UP000000263"/>
    </source>
</evidence>
<keyword evidence="2" id="KW-0378">Hydrolase</keyword>
<dbReference type="OrthoDB" id="9805307at2"/>
<evidence type="ECO:0000259" key="1">
    <source>
        <dbReference type="Pfam" id="PF01557"/>
    </source>
</evidence>
<reference evidence="2 3" key="1">
    <citation type="submission" date="2007-08" db="EMBL/GenBank/DDBJ databases">
        <title>Complete sequence of Roseiflexus castenholzii DSM 13941.</title>
        <authorList>
            <consortium name="US DOE Joint Genome Institute"/>
            <person name="Copeland A."/>
            <person name="Lucas S."/>
            <person name="Lapidus A."/>
            <person name="Barry K."/>
            <person name="Glavina del Rio T."/>
            <person name="Dalin E."/>
            <person name="Tice H."/>
            <person name="Pitluck S."/>
            <person name="Thompson L.S."/>
            <person name="Brettin T."/>
            <person name="Bruce D."/>
            <person name="Detter J.C."/>
            <person name="Han C."/>
            <person name="Tapia R."/>
            <person name="Schmutz J."/>
            <person name="Larimer F."/>
            <person name="Land M."/>
            <person name="Hauser L."/>
            <person name="Kyrpides N."/>
            <person name="Mikhailova N."/>
            <person name="Bryant D.A."/>
            <person name="Hanada S."/>
            <person name="Tsukatani Y."/>
            <person name="Richardson P."/>
        </authorList>
    </citation>
    <scope>NUCLEOTIDE SEQUENCE [LARGE SCALE GENOMIC DNA]</scope>
    <source>
        <strain evidence="3">DSM 13941 / HLO8</strain>
    </source>
</reference>
<accession>A7NGI3</accession>
<dbReference type="InterPro" id="IPR036663">
    <property type="entry name" value="Fumarylacetoacetase_C_sf"/>
</dbReference>
<dbReference type="eggNOG" id="COG0179">
    <property type="taxonomic scope" value="Bacteria"/>
</dbReference>
<sequence length="340" mass="36758">MRLVTFQFIDRQPRVGVVIGDTIIDLAAAAPLVFDDPPPPPWRLLDVLEGMPDGMGLDGAAEIVAAVIDQIGGADDEGMETSRYGPLTIGGVEMLIPLDEAHLLAPLPRPPSLRCFEASERHMAALARLHGGGMPYYWYERPIFAFGNHAAIYGPDAKIPLPRTTAFDYELEVACVIGRAGRDIPLDEANDYIAGYVLLNDWTARDVQHEELIAGFAFSKSKDAATSLGPWLATPDELDEYTLDGGHFNLTLIARVNGIEQSRGNLRDLAYTFAQMAAAASQDCTLYPGDIIACGAIGGSLLEATDGQGPWIEPDDLVELEAAGLGVLRNRIVVRDFLRA</sequence>
<evidence type="ECO:0000313" key="2">
    <source>
        <dbReference type="EMBL" id="ABU56570.1"/>
    </source>
</evidence>
<dbReference type="Gene3D" id="3.90.850.10">
    <property type="entry name" value="Fumarylacetoacetase-like, C-terminal domain"/>
    <property type="match status" value="1"/>
</dbReference>
<feature type="domain" description="Fumarylacetoacetase-like C-terminal" evidence="1">
    <location>
        <begin position="133"/>
        <end position="333"/>
    </location>
</feature>
<dbReference type="PANTHER" id="PTHR43211:SF1">
    <property type="entry name" value="BLL6422 PROTEIN"/>
    <property type="match status" value="1"/>
</dbReference>
<dbReference type="PANTHER" id="PTHR43211">
    <property type="entry name" value="FUMARYLACETOACETATE HYDROLASE"/>
    <property type="match status" value="1"/>
</dbReference>
<dbReference type="InterPro" id="IPR011234">
    <property type="entry name" value="Fumarylacetoacetase-like_C"/>
</dbReference>
<dbReference type="SUPFAM" id="SSF56529">
    <property type="entry name" value="FAH"/>
    <property type="match status" value="1"/>
</dbReference>
<organism evidence="2 3">
    <name type="scientific">Roseiflexus castenholzii (strain DSM 13941 / HLO8)</name>
    <dbReference type="NCBI Taxonomy" id="383372"/>
    <lineage>
        <taxon>Bacteria</taxon>
        <taxon>Bacillati</taxon>
        <taxon>Chloroflexota</taxon>
        <taxon>Chloroflexia</taxon>
        <taxon>Chloroflexales</taxon>
        <taxon>Roseiflexineae</taxon>
        <taxon>Roseiflexaceae</taxon>
        <taxon>Roseiflexus</taxon>
    </lineage>
</organism>
<gene>
    <name evidence="2" type="ordered locus">Rcas_0439</name>
</gene>
<dbReference type="Proteomes" id="UP000000263">
    <property type="component" value="Chromosome"/>
</dbReference>
<dbReference type="STRING" id="383372.Rcas_0439"/>